<dbReference type="Gene3D" id="3.60.40.10">
    <property type="entry name" value="PPM-type phosphatase domain"/>
    <property type="match status" value="1"/>
</dbReference>
<dbReference type="EMBL" id="FOMJ01000003">
    <property type="protein sequence ID" value="SFD23327.1"/>
    <property type="molecule type" value="Genomic_DNA"/>
</dbReference>
<dbReference type="RefSeq" id="WP_093427842.1">
    <property type="nucleotide sequence ID" value="NZ_FOMJ01000003.1"/>
</dbReference>
<dbReference type="SMART" id="SM00331">
    <property type="entry name" value="PP2C_SIG"/>
    <property type="match status" value="1"/>
</dbReference>
<dbReference type="SUPFAM" id="SSF81606">
    <property type="entry name" value="PP2C-like"/>
    <property type="match status" value="1"/>
</dbReference>
<name>A0A1I1QMT9_9GAMM</name>
<reference evidence="2 3" key="1">
    <citation type="submission" date="2016-10" db="EMBL/GenBank/DDBJ databases">
        <authorList>
            <person name="de Groot N.N."/>
        </authorList>
    </citation>
    <scope>NUCLEOTIDE SEQUENCE [LARGE SCALE GENOMIC DNA]</scope>
    <source>
        <strain evidence="2 3">HL3</strain>
    </source>
</reference>
<evidence type="ECO:0000313" key="3">
    <source>
        <dbReference type="Proteomes" id="UP000198611"/>
    </source>
</evidence>
<dbReference type="AlphaFoldDB" id="A0A1I1QMT9"/>
<dbReference type="CDD" id="cd00143">
    <property type="entry name" value="PP2Cc"/>
    <property type="match status" value="1"/>
</dbReference>
<dbReference type="PANTHER" id="PTHR47992">
    <property type="entry name" value="PROTEIN PHOSPHATASE"/>
    <property type="match status" value="1"/>
</dbReference>
<dbReference type="GO" id="GO:0004722">
    <property type="term" value="F:protein serine/threonine phosphatase activity"/>
    <property type="evidence" value="ECO:0007669"/>
    <property type="project" value="InterPro"/>
</dbReference>
<evidence type="ECO:0000313" key="2">
    <source>
        <dbReference type="EMBL" id="SFD23327.1"/>
    </source>
</evidence>
<proteinExistence type="predicted"/>
<dbReference type="InterPro" id="IPR015655">
    <property type="entry name" value="PP2C"/>
</dbReference>
<dbReference type="SMART" id="SM00332">
    <property type="entry name" value="PP2Cc"/>
    <property type="match status" value="1"/>
</dbReference>
<accession>A0A1I1QMT9</accession>
<organism evidence="2 3">
    <name type="scientific">Thiohalospira halophila DSM 15071</name>
    <dbReference type="NCBI Taxonomy" id="1123397"/>
    <lineage>
        <taxon>Bacteria</taxon>
        <taxon>Pseudomonadati</taxon>
        <taxon>Pseudomonadota</taxon>
        <taxon>Gammaproteobacteria</taxon>
        <taxon>Thiohalospirales</taxon>
        <taxon>Thiohalospiraceae</taxon>
        <taxon>Thiohalospira</taxon>
    </lineage>
</organism>
<dbReference type="InterPro" id="IPR036457">
    <property type="entry name" value="PPM-type-like_dom_sf"/>
</dbReference>
<feature type="domain" description="PPM-type phosphatase" evidence="1">
    <location>
        <begin position="1"/>
        <end position="232"/>
    </location>
</feature>
<evidence type="ECO:0000259" key="1">
    <source>
        <dbReference type="PROSITE" id="PS51746"/>
    </source>
</evidence>
<dbReference type="STRING" id="1123397.SAMN05660831_01180"/>
<dbReference type="PROSITE" id="PS51746">
    <property type="entry name" value="PPM_2"/>
    <property type="match status" value="1"/>
</dbReference>
<gene>
    <name evidence="2" type="ORF">SAMN05660831_01180</name>
</gene>
<dbReference type="Pfam" id="PF13672">
    <property type="entry name" value="PP2C_2"/>
    <property type="match status" value="1"/>
</dbReference>
<keyword evidence="3" id="KW-1185">Reference proteome</keyword>
<dbReference type="Proteomes" id="UP000198611">
    <property type="component" value="Unassembled WGS sequence"/>
</dbReference>
<sequence>MSDQLLIAGEMDIGRVRSVNQDALDWDADGGSAVVADGVGGGPAGEVASATAAVAAMGALRSGRFPAEAAEEANDAVLAEGRRNPAHLGMATTLVAVRVEAGAVSYAHVGDSRLYLFREGELRALTRDHNAAAEAIDAGRLEPAAARLSPLRHQLTRALGAPGAAPDAGRAPLEPGDTLLLATDGLHGALEEAAIADILARYPDPPAAARALVAAANAAGGPDNVAVVVARYG</sequence>
<dbReference type="InterPro" id="IPR001932">
    <property type="entry name" value="PPM-type_phosphatase-like_dom"/>
</dbReference>
<protein>
    <submittedName>
        <fullName evidence="2">Protein phosphatase</fullName>
    </submittedName>
</protein>
<dbReference type="OrthoDB" id="9801841at2"/>